<evidence type="ECO:0008006" key="3">
    <source>
        <dbReference type="Google" id="ProtNLM"/>
    </source>
</evidence>
<dbReference type="PATRIC" id="fig|1003181.4.peg.7262"/>
<gene>
    <name evidence="1" type="ORF">THIOM_005469</name>
</gene>
<proteinExistence type="predicted"/>
<dbReference type="Proteomes" id="UP000076962">
    <property type="component" value="Unassembled WGS sequence"/>
</dbReference>
<dbReference type="EMBL" id="LUTY01003025">
    <property type="protein sequence ID" value="OAD18922.1"/>
    <property type="molecule type" value="Genomic_DNA"/>
</dbReference>
<protein>
    <recommendedName>
        <fullName evidence="3">Polymerase nucleotidyl transferase domain-containing protein</fullName>
    </recommendedName>
</protein>
<evidence type="ECO:0000313" key="2">
    <source>
        <dbReference type="Proteomes" id="UP000076962"/>
    </source>
</evidence>
<keyword evidence="2" id="KW-1185">Reference proteome</keyword>
<reference evidence="1 2" key="1">
    <citation type="submission" date="2016-05" db="EMBL/GenBank/DDBJ databases">
        <title>Single-cell genome of chain-forming Candidatus Thiomargarita nelsonii and comparison to other large sulfur-oxidizing bacteria.</title>
        <authorList>
            <person name="Winkel M."/>
            <person name="Salman V."/>
            <person name="Woyke T."/>
            <person name="Schulz-Vogt H."/>
            <person name="Richter M."/>
            <person name="Flood B."/>
            <person name="Bailey J."/>
            <person name="Amann R."/>
            <person name="Mussmann M."/>
        </authorList>
    </citation>
    <scope>NUCLEOTIDE SEQUENCE [LARGE SCALE GENOMIC DNA]</scope>
    <source>
        <strain evidence="1 2">THI036</strain>
    </source>
</reference>
<name>A0A176RT19_9GAMM</name>
<comment type="caution">
    <text evidence="1">The sequence shown here is derived from an EMBL/GenBank/DDBJ whole genome shotgun (WGS) entry which is preliminary data.</text>
</comment>
<dbReference type="InterPro" id="IPR043519">
    <property type="entry name" value="NT_sf"/>
</dbReference>
<organism evidence="1 2">
    <name type="scientific">Candidatus Thiomargarita nelsonii</name>
    <dbReference type="NCBI Taxonomy" id="1003181"/>
    <lineage>
        <taxon>Bacteria</taxon>
        <taxon>Pseudomonadati</taxon>
        <taxon>Pseudomonadota</taxon>
        <taxon>Gammaproteobacteria</taxon>
        <taxon>Thiotrichales</taxon>
        <taxon>Thiotrichaceae</taxon>
        <taxon>Thiomargarita</taxon>
    </lineage>
</organism>
<dbReference type="AlphaFoldDB" id="A0A176RT19"/>
<sequence>MKRQQSPELRQTLAQEAARLMYEEGVDQYLNAKRIAAKRILGRTGGKNIRYRPQFLPSNGEIQAALREIVQFSEGEFSEQRLFSMRVIALETMFSLQQFSPRLIGSVSTGHVRRGSDIDLHVFSENVDEVERYIAELGWRFKTKQVTIRVGSEYRDYTHIYYMRVFPIELSVYPYDEIRVTQRSSTDGKPIVRLKASVLERVIAEEHSREWELYLATGEISGLDLFKGEG</sequence>
<accession>A0A176RT19</accession>
<evidence type="ECO:0000313" key="1">
    <source>
        <dbReference type="EMBL" id="OAD18922.1"/>
    </source>
</evidence>
<dbReference type="SUPFAM" id="SSF81301">
    <property type="entry name" value="Nucleotidyltransferase"/>
    <property type="match status" value="1"/>
</dbReference>